<evidence type="ECO:0000313" key="1">
    <source>
        <dbReference type="EMBL" id="SNR46771.1"/>
    </source>
</evidence>
<sequence>MTTWVSAWAAACAGTSELGGCEIHAFRYRVLHAAAQLVCTVRRLELRIDRTRC</sequence>
<gene>
    <name evidence="1" type="ORF">SAMN06265360_106246</name>
</gene>
<name>A0A238WKA4_9PSEU</name>
<evidence type="ECO:0000313" key="2">
    <source>
        <dbReference type="Proteomes" id="UP000198348"/>
    </source>
</evidence>
<protein>
    <submittedName>
        <fullName evidence="1">Uncharacterized protein</fullName>
    </submittedName>
</protein>
<dbReference type="EMBL" id="FZNW01000006">
    <property type="protein sequence ID" value="SNR46771.1"/>
    <property type="molecule type" value="Genomic_DNA"/>
</dbReference>
<dbReference type="Proteomes" id="UP000198348">
    <property type="component" value="Unassembled WGS sequence"/>
</dbReference>
<dbReference type="AlphaFoldDB" id="A0A238WKA4"/>
<organism evidence="1 2">
    <name type="scientific">Haloechinothrix alba</name>
    <dbReference type="NCBI Taxonomy" id="664784"/>
    <lineage>
        <taxon>Bacteria</taxon>
        <taxon>Bacillati</taxon>
        <taxon>Actinomycetota</taxon>
        <taxon>Actinomycetes</taxon>
        <taxon>Pseudonocardiales</taxon>
        <taxon>Pseudonocardiaceae</taxon>
        <taxon>Haloechinothrix</taxon>
    </lineage>
</organism>
<dbReference type="RefSeq" id="WP_176439827.1">
    <property type="nucleotide sequence ID" value="NZ_FZNW01000006.1"/>
</dbReference>
<reference evidence="1 2" key="1">
    <citation type="submission" date="2017-06" db="EMBL/GenBank/DDBJ databases">
        <authorList>
            <person name="Kim H.J."/>
            <person name="Triplett B.A."/>
        </authorList>
    </citation>
    <scope>NUCLEOTIDE SEQUENCE [LARGE SCALE GENOMIC DNA]</scope>
    <source>
        <strain evidence="1 2">DSM 45207</strain>
    </source>
</reference>
<proteinExistence type="predicted"/>
<accession>A0A238WKA4</accession>
<keyword evidence="2" id="KW-1185">Reference proteome</keyword>